<gene>
    <name evidence="8" type="ORF">LSAT_V11C500272150</name>
</gene>
<dbReference type="GO" id="GO:0003700">
    <property type="term" value="F:DNA-binding transcription factor activity"/>
    <property type="evidence" value="ECO:0007669"/>
    <property type="project" value="InterPro"/>
</dbReference>
<dbReference type="EMBL" id="NBSK02000005">
    <property type="protein sequence ID" value="KAJ0206954.1"/>
    <property type="molecule type" value="Genomic_DNA"/>
</dbReference>
<evidence type="ECO:0000313" key="9">
    <source>
        <dbReference type="Proteomes" id="UP000235145"/>
    </source>
</evidence>
<keyword evidence="7" id="KW-0539">Nucleus</keyword>
<dbReference type="GO" id="GO:0003677">
    <property type="term" value="F:DNA binding"/>
    <property type="evidence" value="ECO:0000318"/>
    <property type="project" value="GO_Central"/>
</dbReference>
<evidence type="ECO:0000256" key="5">
    <source>
        <dbReference type="ARBA" id="ARBA00023125"/>
    </source>
</evidence>
<dbReference type="NCBIfam" id="TIGR01623">
    <property type="entry name" value="put_zinc_LRP1"/>
    <property type="match status" value="1"/>
</dbReference>
<evidence type="ECO:0000256" key="2">
    <source>
        <dbReference type="ARBA" id="ARBA00006911"/>
    </source>
</evidence>
<dbReference type="InterPro" id="IPR006510">
    <property type="entry name" value="Znf_LRP1"/>
</dbReference>
<keyword evidence="5" id="KW-0238">DNA-binding</keyword>
<proteinExistence type="inferred from homology"/>
<protein>
    <submittedName>
        <fullName evidence="8">Uncharacterized protein</fullName>
    </submittedName>
</protein>
<evidence type="ECO:0000313" key="8">
    <source>
        <dbReference type="EMBL" id="KAJ0206954.1"/>
    </source>
</evidence>
<dbReference type="GO" id="GO:0046872">
    <property type="term" value="F:metal ion binding"/>
    <property type="evidence" value="ECO:0007669"/>
    <property type="project" value="UniProtKB-KW"/>
</dbReference>
<dbReference type="Proteomes" id="UP000235145">
    <property type="component" value="Unassembled WGS sequence"/>
</dbReference>
<dbReference type="AlphaFoldDB" id="A0A9R1VKG8"/>
<dbReference type="PANTHER" id="PTHR31604:SF54">
    <property type="entry name" value="PROTEIN SHI RELATED SEQUENCE 1"/>
    <property type="match status" value="1"/>
</dbReference>
<comment type="subcellular location">
    <subcellularLocation>
        <location evidence="1">Nucleus</location>
    </subcellularLocation>
</comment>
<dbReference type="GO" id="GO:0005634">
    <property type="term" value="C:nucleus"/>
    <property type="evidence" value="ECO:0000318"/>
    <property type="project" value="GO_Central"/>
</dbReference>
<accession>A0A9R1VKG8</accession>
<comment type="similarity">
    <text evidence="2">Belongs to the SHI protein family.</text>
</comment>
<comment type="caution">
    <text evidence="8">The sequence shown here is derived from an EMBL/GenBank/DDBJ whole genome shotgun (WGS) entry which is preliminary data.</text>
</comment>
<evidence type="ECO:0000256" key="7">
    <source>
        <dbReference type="ARBA" id="ARBA00023242"/>
    </source>
</evidence>
<dbReference type="GO" id="GO:0045893">
    <property type="term" value="P:positive regulation of DNA-templated transcription"/>
    <property type="evidence" value="ECO:0000318"/>
    <property type="project" value="GO_Central"/>
</dbReference>
<evidence type="ECO:0000256" key="1">
    <source>
        <dbReference type="ARBA" id="ARBA00004123"/>
    </source>
</evidence>
<dbReference type="Gramene" id="rna-gnl|WGS:NBSK|LSAT_5X120141_mrna">
    <property type="protein sequence ID" value="cds-PLY85384.1"/>
    <property type="gene ID" value="gene-LSAT_5X120141"/>
</dbReference>
<name>A0A9R1VKG8_LACSA</name>
<sequence>MMRCLDCGNKAKKDCLYYRCRSCCKGHGFNCQTHVKSTWVPVSTRQILVRNSTTTSSIEQQQINLSLSSGIGGHFPMEVSGESTFTCVRVATTSRENEVVDQYAYETSINIGGRIFRGILYDQGPYIPTMDFQDMNVNAGDHRPT</sequence>
<dbReference type="PANTHER" id="PTHR31604">
    <property type="entry name" value="PROTEIN LATERAL ROOT PRIMORDIUM 1"/>
    <property type="match status" value="1"/>
</dbReference>
<dbReference type="NCBIfam" id="TIGR01624">
    <property type="entry name" value="LRP1_Cterm"/>
    <property type="match status" value="1"/>
</dbReference>
<keyword evidence="6" id="KW-0010">Activator</keyword>
<dbReference type="OrthoDB" id="692274at2759"/>
<dbReference type="InterPro" id="IPR007818">
    <property type="entry name" value="SHI"/>
</dbReference>
<organism evidence="8 9">
    <name type="scientific">Lactuca sativa</name>
    <name type="common">Garden lettuce</name>
    <dbReference type="NCBI Taxonomy" id="4236"/>
    <lineage>
        <taxon>Eukaryota</taxon>
        <taxon>Viridiplantae</taxon>
        <taxon>Streptophyta</taxon>
        <taxon>Embryophyta</taxon>
        <taxon>Tracheophyta</taxon>
        <taxon>Spermatophyta</taxon>
        <taxon>Magnoliopsida</taxon>
        <taxon>eudicotyledons</taxon>
        <taxon>Gunneridae</taxon>
        <taxon>Pentapetalae</taxon>
        <taxon>asterids</taxon>
        <taxon>campanulids</taxon>
        <taxon>Asterales</taxon>
        <taxon>Asteraceae</taxon>
        <taxon>Cichorioideae</taxon>
        <taxon>Cichorieae</taxon>
        <taxon>Lactucinae</taxon>
        <taxon>Lactuca</taxon>
    </lineage>
</organism>
<keyword evidence="4" id="KW-0862">Zinc</keyword>
<dbReference type="Pfam" id="PF05142">
    <property type="entry name" value="DUF702"/>
    <property type="match status" value="1"/>
</dbReference>
<reference evidence="8 9" key="1">
    <citation type="journal article" date="2017" name="Nat. Commun.">
        <title>Genome assembly with in vitro proximity ligation data and whole-genome triplication in lettuce.</title>
        <authorList>
            <person name="Reyes-Chin-Wo S."/>
            <person name="Wang Z."/>
            <person name="Yang X."/>
            <person name="Kozik A."/>
            <person name="Arikit S."/>
            <person name="Song C."/>
            <person name="Xia L."/>
            <person name="Froenicke L."/>
            <person name="Lavelle D.O."/>
            <person name="Truco M.J."/>
            <person name="Xia R."/>
            <person name="Zhu S."/>
            <person name="Xu C."/>
            <person name="Xu H."/>
            <person name="Xu X."/>
            <person name="Cox K."/>
            <person name="Korf I."/>
            <person name="Meyers B.C."/>
            <person name="Michelmore R.W."/>
        </authorList>
    </citation>
    <scope>NUCLEOTIDE SEQUENCE [LARGE SCALE GENOMIC DNA]</scope>
    <source>
        <strain evidence="9">cv. Salinas</strain>
        <tissue evidence="8">Seedlings</tissue>
    </source>
</reference>
<evidence type="ECO:0000256" key="4">
    <source>
        <dbReference type="ARBA" id="ARBA00022833"/>
    </source>
</evidence>
<evidence type="ECO:0000256" key="3">
    <source>
        <dbReference type="ARBA" id="ARBA00022723"/>
    </source>
</evidence>
<dbReference type="InterPro" id="IPR006511">
    <property type="entry name" value="SHI_C"/>
</dbReference>
<keyword evidence="9" id="KW-1185">Reference proteome</keyword>
<keyword evidence="3" id="KW-0479">Metal-binding</keyword>
<evidence type="ECO:0000256" key="6">
    <source>
        <dbReference type="ARBA" id="ARBA00023159"/>
    </source>
</evidence>